<protein>
    <submittedName>
        <fullName evidence="1">Uncharacterized protein</fullName>
    </submittedName>
</protein>
<gene>
    <name evidence="1" type="ORF">BBD42_14755</name>
</gene>
<sequence>MEDQYASHIFRLPYVYEVHPDGGSFQMNEEIKSLYPTAYRCSKKCLTELFHYLDRNLEIDEEIQLFSCWTDGVERFSEAAKLEPELTLEIAELLQAEEFEWRRQQYIVVTK</sequence>
<organism evidence="1">
    <name type="scientific">Paenibacillus sp. BIHB 4019</name>
    <dbReference type="NCBI Taxonomy" id="1870819"/>
    <lineage>
        <taxon>Bacteria</taxon>
        <taxon>Bacillati</taxon>
        <taxon>Bacillota</taxon>
        <taxon>Bacilli</taxon>
        <taxon>Bacillales</taxon>
        <taxon>Paenibacillaceae</taxon>
        <taxon>Paenibacillus</taxon>
    </lineage>
</organism>
<accession>A0A1B2DIP7</accession>
<dbReference type="RefSeq" id="WP_099518779.1">
    <property type="nucleotide sequence ID" value="NZ_CP016808.1"/>
</dbReference>
<proteinExistence type="predicted"/>
<name>A0A1B2DIP7_9BACL</name>
<reference evidence="1" key="1">
    <citation type="submission" date="2016-08" db="EMBL/GenBank/DDBJ databases">
        <title>Complete Genome Seqeunce of Paenibacillus sp. BIHB 4019 from tea rhizoplane.</title>
        <authorList>
            <person name="Thakur R."/>
            <person name="Swarnkar M.K."/>
            <person name="Gulati A."/>
        </authorList>
    </citation>
    <scope>NUCLEOTIDE SEQUENCE [LARGE SCALE GENOMIC DNA]</scope>
    <source>
        <strain evidence="1">BIHB4019</strain>
    </source>
</reference>
<dbReference type="AlphaFoldDB" id="A0A1B2DIP7"/>
<evidence type="ECO:0000313" key="1">
    <source>
        <dbReference type="EMBL" id="ANY67594.1"/>
    </source>
</evidence>
<dbReference type="EMBL" id="CP016808">
    <property type="protein sequence ID" value="ANY67594.1"/>
    <property type="molecule type" value="Genomic_DNA"/>
</dbReference>